<reference evidence="2 3" key="1">
    <citation type="journal article" date="2018" name="Nat. Ecol. Evol.">
        <title>Shark genomes provide insights into elasmobranch evolution and the origin of vertebrates.</title>
        <authorList>
            <person name="Hara Y"/>
            <person name="Yamaguchi K"/>
            <person name="Onimaru K"/>
            <person name="Kadota M"/>
            <person name="Koyanagi M"/>
            <person name="Keeley SD"/>
            <person name="Tatsumi K"/>
            <person name="Tanaka K"/>
            <person name="Motone F"/>
            <person name="Kageyama Y"/>
            <person name="Nozu R"/>
            <person name="Adachi N"/>
            <person name="Nishimura O"/>
            <person name="Nakagawa R"/>
            <person name="Tanegashima C"/>
            <person name="Kiyatake I"/>
            <person name="Matsumoto R"/>
            <person name="Murakumo K"/>
            <person name="Nishida K"/>
            <person name="Terakita A"/>
            <person name="Kuratani S"/>
            <person name="Sato K"/>
            <person name="Hyodo S Kuraku.S."/>
        </authorList>
    </citation>
    <scope>NUCLEOTIDE SEQUENCE [LARGE SCALE GENOMIC DNA]</scope>
</reference>
<keyword evidence="1" id="KW-0175">Coiled coil</keyword>
<organism evidence="2 3">
    <name type="scientific">Scyliorhinus torazame</name>
    <name type="common">Cloudy catshark</name>
    <name type="synonym">Catulus torazame</name>
    <dbReference type="NCBI Taxonomy" id="75743"/>
    <lineage>
        <taxon>Eukaryota</taxon>
        <taxon>Metazoa</taxon>
        <taxon>Chordata</taxon>
        <taxon>Craniata</taxon>
        <taxon>Vertebrata</taxon>
        <taxon>Chondrichthyes</taxon>
        <taxon>Elasmobranchii</taxon>
        <taxon>Galeomorphii</taxon>
        <taxon>Galeoidea</taxon>
        <taxon>Carcharhiniformes</taxon>
        <taxon>Scyliorhinidae</taxon>
        <taxon>Scyliorhinus</taxon>
    </lineage>
</organism>
<keyword evidence="3" id="KW-1185">Reference proteome</keyword>
<dbReference type="AlphaFoldDB" id="A0A401Q1K5"/>
<accession>A0A401Q1K5</accession>
<feature type="coiled-coil region" evidence="1">
    <location>
        <begin position="215"/>
        <end position="242"/>
    </location>
</feature>
<gene>
    <name evidence="2" type="ORF">scyTo_0015943</name>
</gene>
<proteinExistence type="predicted"/>
<comment type="caution">
    <text evidence="2">The sequence shown here is derived from an EMBL/GenBank/DDBJ whole genome shotgun (WGS) entry which is preliminary data.</text>
</comment>
<dbReference type="OMA" id="IQYRMNM"/>
<dbReference type="Gene3D" id="1.20.5.300">
    <property type="match status" value="1"/>
</dbReference>
<evidence type="ECO:0000313" key="3">
    <source>
        <dbReference type="Proteomes" id="UP000288216"/>
    </source>
</evidence>
<protein>
    <submittedName>
        <fullName evidence="2">Uncharacterized protein</fullName>
    </submittedName>
</protein>
<dbReference type="Proteomes" id="UP000288216">
    <property type="component" value="Unassembled WGS sequence"/>
</dbReference>
<dbReference type="OrthoDB" id="9948286at2759"/>
<sequence>IEQAAMAMLDYELYEKKFKDVTLTHFVSGVSAILSFANSAVVFGDKDLEEAECEKVKVDVGLAYDEMSRAEKEAKAMIDSMTNETLQLTKDFDMAQMDRKDLEENLWIKKDELITLESHRYQVNDQLQASRTTLQHMENSLSTAEARKGEKITGRDVGIGLMLLVPCVGIPMTIDYNKELNNTKRLVKTVEGELHHLRAVVKDNEEEMSKCNKQIPVKSKEIERLKESLSQKEREVEKMQRACGILADIKCKLKHCYNYLDSLHGAVEVLYNSCSNLYSLDPILPIIEETFKTLQQQNSHNELLAYDANVQKMVKELRVIQYRMNMK</sequence>
<name>A0A401Q1K5_SCYTO</name>
<evidence type="ECO:0000256" key="1">
    <source>
        <dbReference type="SAM" id="Coils"/>
    </source>
</evidence>
<feature type="non-terminal residue" evidence="2">
    <location>
        <position position="1"/>
    </location>
</feature>
<dbReference type="EMBL" id="BFAA01009319">
    <property type="protein sequence ID" value="GCB79193.1"/>
    <property type="molecule type" value="Genomic_DNA"/>
</dbReference>
<evidence type="ECO:0000313" key="2">
    <source>
        <dbReference type="EMBL" id="GCB79193.1"/>
    </source>
</evidence>